<feature type="binding site" evidence="3">
    <location>
        <position position="238"/>
    </location>
    <ligand>
        <name>3'-phosphoadenylyl sulfate</name>
        <dbReference type="ChEBI" id="CHEBI:58339"/>
    </ligand>
</feature>
<dbReference type="GeneID" id="7196231"/>
<dbReference type="RefSeq" id="XP_002177379.1">
    <property type="nucleotide sequence ID" value="XM_002177343.1"/>
</dbReference>
<evidence type="ECO:0000256" key="2">
    <source>
        <dbReference type="PIRSR" id="PIRSR637359-1"/>
    </source>
</evidence>
<dbReference type="eggNOG" id="ENOG502SBB6">
    <property type="taxonomic scope" value="Eukaryota"/>
</dbReference>
<dbReference type="Proteomes" id="UP000000759">
    <property type="component" value="Chromosome 1"/>
</dbReference>
<dbReference type="SUPFAM" id="SSF52540">
    <property type="entry name" value="P-loop containing nucleoside triphosphate hydrolases"/>
    <property type="match status" value="1"/>
</dbReference>
<dbReference type="Gene3D" id="3.40.50.300">
    <property type="entry name" value="P-loop containing nucleotide triphosphate hydrolases"/>
    <property type="match status" value="1"/>
</dbReference>
<gene>
    <name evidence="5" type="ORF">PHATRDRAFT_43022</name>
</gene>
<proteinExistence type="predicted"/>
<evidence type="ECO:0000313" key="6">
    <source>
        <dbReference type="Proteomes" id="UP000000759"/>
    </source>
</evidence>
<dbReference type="OrthoDB" id="42496at2759"/>
<keyword evidence="1" id="KW-0808">Transferase</keyword>
<reference evidence="5 6" key="1">
    <citation type="journal article" date="2008" name="Nature">
        <title>The Phaeodactylum genome reveals the evolutionary history of diatom genomes.</title>
        <authorList>
            <person name="Bowler C."/>
            <person name="Allen A.E."/>
            <person name="Badger J.H."/>
            <person name="Grimwood J."/>
            <person name="Jabbari K."/>
            <person name="Kuo A."/>
            <person name="Maheswari U."/>
            <person name="Martens C."/>
            <person name="Maumus F."/>
            <person name="Otillar R.P."/>
            <person name="Rayko E."/>
            <person name="Salamov A."/>
            <person name="Vandepoele K."/>
            <person name="Beszteri B."/>
            <person name="Gruber A."/>
            <person name="Heijde M."/>
            <person name="Katinka M."/>
            <person name="Mock T."/>
            <person name="Valentin K."/>
            <person name="Verret F."/>
            <person name="Berges J.A."/>
            <person name="Brownlee C."/>
            <person name="Cadoret J.P."/>
            <person name="Chiovitti A."/>
            <person name="Choi C.J."/>
            <person name="Coesel S."/>
            <person name="De Martino A."/>
            <person name="Detter J.C."/>
            <person name="Durkin C."/>
            <person name="Falciatore A."/>
            <person name="Fournet J."/>
            <person name="Haruta M."/>
            <person name="Huysman M.J."/>
            <person name="Jenkins B.D."/>
            <person name="Jiroutova K."/>
            <person name="Jorgensen R.E."/>
            <person name="Joubert Y."/>
            <person name="Kaplan A."/>
            <person name="Kroger N."/>
            <person name="Kroth P.G."/>
            <person name="La Roche J."/>
            <person name="Lindquist E."/>
            <person name="Lommer M."/>
            <person name="Martin-Jezequel V."/>
            <person name="Lopez P.J."/>
            <person name="Lucas S."/>
            <person name="Mangogna M."/>
            <person name="McGinnis K."/>
            <person name="Medlin L.K."/>
            <person name="Montsant A."/>
            <person name="Oudot-Le Secq M.P."/>
            <person name="Napoli C."/>
            <person name="Obornik M."/>
            <person name="Parker M.S."/>
            <person name="Petit J.L."/>
            <person name="Porcel B.M."/>
            <person name="Poulsen N."/>
            <person name="Robison M."/>
            <person name="Rychlewski L."/>
            <person name="Rynearson T.A."/>
            <person name="Schmutz J."/>
            <person name="Shapiro H."/>
            <person name="Siaut M."/>
            <person name="Stanley M."/>
            <person name="Sussman M.R."/>
            <person name="Taylor A.R."/>
            <person name="Vardi A."/>
            <person name="von Dassow P."/>
            <person name="Vyverman W."/>
            <person name="Willis A."/>
            <person name="Wyrwicz L.S."/>
            <person name="Rokhsar D.S."/>
            <person name="Weissenbach J."/>
            <person name="Armbrust E.V."/>
            <person name="Green B.R."/>
            <person name="Van de Peer Y."/>
            <person name="Grigoriev I.V."/>
        </authorList>
    </citation>
    <scope>NUCLEOTIDE SEQUENCE [LARGE SCALE GENOMIC DNA]</scope>
    <source>
        <strain evidence="5 6">CCAP 1055/1</strain>
    </source>
</reference>
<dbReference type="KEGG" id="pti:PHATRDRAFT_43022"/>
<keyword evidence="4" id="KW-0812">Transmembrane</keyword>
<dbReference type="PANTHER" id="PTHR10605:SF56">
    <property type="entry name" value="BIFUNCTIONAL HEPARAN SULFATE N-DEACETYLASE_N-SULFOTRANSFERASE"/>
    <property type="match status" value="1"/>
</dbReference>
<dbReference type="InterPro" id="IPR027417">
    <property type="entry name" value="P-loop_NTPase"/>
</dbReference>
<evidence type="ECO:0000313" key="5">
    <source>
        <dbReference type="EMBL" id="EEC51842.1"/>
    </source>
</evidence>
<keyword evidence="6" id="KW-1185">Reference proteome</keyword>
<dbReference type="GO" id="GO:0008146">
    <property type="term" value="F:sulfotransferase activity"/>
    <property type="evidence" value="ECO:0007669"/>
    <property type="project" value="InterPro"/>
</dbReference>
<organism evidence="5 6">
    <name type="scientific">Phaeodactylum tricornutum (strain CCAP 1055/1)</name>
    <dbReference type="NCBI Taxonomy" id="556484"/>
    <lineage>
        <taxon>Eukaryota</taxon>
        <taxon>Sar</taxon>
        <taxon>Stramenopiles</taxon>
        <taxon>Ochrophyta</taxon>
        <taxon>Bacillariophyta</taxon>
        <taxon>Bacillariophyceae</taxon>
        <taxon>Bacillariophycidae</taxon>
        <taxon>Naviculales</taxon>
        <taxon>Phaeodactylaceae</taxon>
        <taxon>Phaeodactylum</taxon>
    </lineage>
</organism>
<accession>B7FQD0</accession>
<sequence>MPNCAWWTAVLASIIVATIYATLYATESRQSLRFGLHFDNGDEENWDPRNSPVVSIVPQFLLNHSVYTTSDFRNKQGIAPPFWGCKNESCNASGVWGPCFWPHKKIRWVGEVERIGRTNRPQYQNGPIDPTLTDDLSGLCRPGFLIIGAGKCGTSSLYHYLTDHPRVLPAKEKQIHYFKYYMQYPMQWYLRHFPTASSFLAAGALMSGEASPGYLPYPDVAYRIKKHMPGPRIVAVGRNPLERAYSSYMYNYVAPVMKMMRKGRVPNISRGLTDKEYEDHLFSFEEMARAELFVLRDCLSSDGTGVRKAKDRYSSLNWAAAEYRRREKGGLPPLIDLESFCYGDWVDKVVPRKQWKDLIENNPDKVIYRKNVHLTQSFIGRSLYVLPLEWWYALYSEKEIIFICTEAMSDFSGTPMNKLAEFLGLPPHNFSTIVSKGAYNVGGHRGYDKEISWDEIKDELNVTERPKYEATLSEDFLREVKAFIEPYNERLFKLIGHRCECSSSSAILGRGFVGGGDEPIANESSICTATPTAPPDHPNILESQNIPSDVTPPTAVFFTTISSPSSGKRECSSIDQRKSENKNCSNNLGTKMIFRVETYFPSGWRSTRRKHTGLENLIDCCDA</sequence>
<dbReference type="AlphaFoldDB" id="B7FQD0"/>
<dbReference type="EMBL" id="CM000605">
    <property type="protein sequence ID" value="EEC51842.1"/>
    <property type="molecule type" value="Genomic_DNA"/>
</dbReference>
<dbReference type="PaxDb" id="2850-Phatr43022"/>
<dbReference type="InterPro" id="IPR037359">
    <property type="entry name" value="NST/OST"/>
</dbReference>
<name>B7FQD0_PHATC</name>
<keyword evidence="4" id="KW-0472">Membrane</keyword>
<evidence type="ECO:0000256" key="3">
    <source>
        <dbReference type="PIRSR" id="PIRSR637359-2"/>
    </source>
</evidence>
<evidence type="ECO:0000256" key="1">
    <source>
        <dbReference type="ARBA" id="ARBA00022679"/>
    </source>
</evidence>
<feature type="binding site" evidence="3">
    <location>
        <position position="246"/>
    </location>
    <ligand>
        <name>3'-phosphoadenylyl sulfate</name>
        <dbReference type="ChEBI" id="CHEBI:58339"/>
    </ligand>
</feature>
<evidence type="ECO:0008006" key="7">
    <source>
        <dbReference type="Google" id="ProtNLM"/>
    </source>
</evidence>
<feature type="active site" description="For sulfotransferase activity" evidence="2">
    <location>
        <position position="151"/>
    </location>
</feature>
<protein>
    <recommendedName>
        <fullName evidence="7">Sulfotransferase</fullName>
    </recommendedName>
</protein>
<reference evidence="6" key="2">
    <citation type="submission" date="2008-08" db="EMBL/GenBank/DDBJ databases">
        <authorList>
            <consortium name="Diatom Consortium"/>
            <person name="Grigoriev I."/>
            <person name="Grimwood J."/>
            <person name="Kuo A."/>
            <person name="Otillar R.P."/>
            <person name="Salamov A."/>
            <person name="Detter J.C."/>
            <person name="Lindquist E."/>
            <person name="Shapiro H."/>
            <person name="Lucas S."/>
            <person name="Glavina del Rio T."/>
            <person name="Pitluck S."/>
            <person name="Rokhsar D."/>
            <person name="Bowler C."/>
        </authorList>
    </citation>
    <scope>GENOME REANNOTATION</scope>
    <source>
        <strain evidence="6">CCAP 1055/1</strain>
    </source>
</reference>
<keyword evidence="4" id="KW-1133">Transmembrane helix</keyword>
<dbReference type="InParanoid" id="B7FQD0"/>
<feature type="transmembrane region" description="Helical" evidence="4">
    <location>
        <begin position="6"/>
        <end position="25"/>
    </location>
</feature>
<dbReference type="PANTHER" id="PTHR10605">
    <property type="entry name" value="HEPARAN SULFATE SULFOTRANSFERASE"/>
    <property type="match status" value="1"/>
</dbReference>
<dbReference type="HOGENOM" id="CLU_544551_0_0_1"/>
<evidence type="ECO:0000256" key="4">
    <source>
        <dbReference type="SAM" id="Phobius"/>
    </source>
</evidence>